<dbReference type="GO" id="GO:0016740">
    <property type="term" value="F:transferase activity"/>
    <property type="evidence" value="ECO:0007669"/>
    <property type="project" value="UniProtKB-ARBA"/>
</dbReference>
<reference evidence="9 11" key="1">
    <citation type="journal article" date="2015" name="Biotechnol. Bioeng.">
        <title>Genome sequence and phenotypic characterization of Caulobacter segnis.</title>
        <authorList>
            <person name="Patel S."/>
            <person name="Fletcher B."/>
            <person name="Scott D.C."/>
            <person name="Ely B."/>
        </authorList>
    </citation>
    <scope>NUCLEOTIDE SEQUENCE [LARGE SCALE GENOMIC DNA]</scope>
    <source>
        <strain evidence="9 11">PS02</strain>
    </source>
</reference>
<dbReference type="GO" id="GO:0003676">
    <property type="term" value="F:nucleic acid binding"/>
    <property type="evidence" value="ECO:0007669"/>
    <property type="project" value="InterPro"/>
</dbReference>
<dbReference type="SUPFAM" id="SSF50249">
    <property type="entry name" value="Nucleic acid-binding proteins"/>
    <property type="match status" value="1"/>
</dbReference>
<dbReference type="HAMAP" id="MF_00534">
    <property type="entry name" value="Asn_tRNA_synth"/>
    <property type="match status" value="1"/>
</dbReference>
<dbReference type="Pfam" id="PF00152">
    <property type="entry name" value="tRNA-synt_2"/>
    <property type="match status" value="1"/>
</dbReference>
<dbReference type="CDD" id="cd00776">
    <property type="entry name" value="AsxRS_core"/>
    <property type="match status" value="1"/>
</dbReference>
<evidence type="ECO:0000259" key="8">
    <source>
        <dbReference type="PROSITE" id="PS50862"/>
    </source>
</evidence>
<reference evidence="10 12" key="2">
    <citation type="journal article" date="2016" name="Front. Microbiol.">
        <title>Industrial Acetogenic Biocatalysts: A Comparative Metabolic and Genomic Analysis.</title>
        <authorList>
            <person name="Bengelsdorf F."/>
            <person name="Poehlein A."/>
            <person name="Sonja S."/>
            <person name="Erz C."/>
            <person name="Hummel T."/>
            <person name="Hoffmeister S."/>
            <person name="Daniel R."/>
            <person name="Durre P."/>
        </authorList>
    </citation>
    <scope>NUCLEOTIDE SEQUENCE [LARGE SCALE GENOMIC DNA]</scope>
    <source>
        <strain evidence="10 12">PTA-10522</strain>
    </source>
</reference>
<dbReference type="NCBIfam" id="TIGR00457">
    <property type="entry name" value="asnS"/>
    <property type="match status" value="1"/>
</dbReference>
<dbReference type="InterPro" id="IPR004365">
    <property type="entry name" value="NA-bd_OB_tRNA"/>
</dbReference>
<dbReference type="PRINTS" id="PR01042">
    <property type="entry name" value="TRNASYNTHASP"/>
</dbReference>
<evidence type="ECO:0000256" key="4">
    <source>
        <dbReference type="ARBA" id="ARBA00022840"/>
    </source>
</evidence>
<feature type="domain" description="Aminoacyl-transfer RNA synthetases class-II family profile" evidence="8">
    <location>
        <begin position="135"/>
        <end position="453"/>
    </location>
</feature>
<organism evidence="9 11">
    <name type="scientific">Clostridium coskatii</name>
    <dbReference type="NCBI Taxonomy" id="1705578"/>
    <lineage>
        <taxon>Bacteria</taxon>
        <taxon>Bacillati</taxon>
        <taxon>Bacillota</taxon>
        <taxon>Clostridia</taxon>
        <taxon>Eubacteriales</taxon>
        <taxon>Clostridiaceae</taxon>
        <taxon>Clostridium</taxon>
    </lineage>
</organism>
<evidence type="ECO:0000256" key="3">
    <source>
        <dbReference type="ARBA" id="ARBA00022741"/>
    </source>
</evidence>
<keyword evidence="12" id="KW-1185">Reference proteome</keyword>
<dbReference type="EMBL" id="LROR01000088">
    <property type="protein sequence ID" value="OBR90810.1"/>
    <property type="molecule type" value="Genomic_DNA"/>
</dbReference>
<comment type="catalytic activity">
    <reaction evidence="7">
        <text>tRNA(Asn) + L-asparagine + ATP = L-asparaginyl-tRNA(Asn) + AMP + diphosphate + H(+)</text>
        <dbReference type="Rhea" id="RHEA:11180"/>
        <dbReference type="Rhea" id="RHEA-COMP:9659"/>
        <dbReference type="Rhea" id="RHEA-COMP:9674"/>
        <dbReference type="ChEBI" id="CHEBI:15378"/>
        <dbReference type="ChEBI" id="CHEBI:30616"/>
        <dbReference type="ChEBI" id="CHEBI:33019"/>
        <dbReference type="ChEBI" id="CHEBI:58048"/>
        <dbReference type="ChEBI" id="CHEBI:78442"/>
        <dbReference type="ChEBI" id="CHEBI:78515"/>
        <dbReference type="ChEBI" id="CHEBI:456215"/>
        <dbReference type="EC" id="6.1.1.22"/>
    </reaction>
</comment>
<dbReference type="NCBIfam" id="NF003037">
    <property type="entry name" value="PRK03932.1"/>
    <property type="match status" value="1"/>
</dbReference>
<dbReference type="PANTHER" id="PTHR22594:SF34">
    <property type="entry name" value="ASPARAGINE--TRNA LIGASE, MITOCHONDRIAL-RELATED"/>
    <property type="match status" value="1"/>
</dbReference>
<dbReference type="GO" id="GO:0006421">
    <property type="term" value="P:asparaginyl-tRNA aminoacylation"/>
    <property type="evidence" value="ECO:0007669"/>
    <property type="project" value="UniProtKB-UniRule"/>
</dbReference>
<dbReference type="EC" id="6.1.1.22" evidence="7"/>
<accession>A0A166T1H3</accession>
<dbReference type="GO" id="GO:0140096">
    <property type="term" value="F:catalytic activity, acting on a protein"/>
    <property type="evidence" value="ECO:0007669"/>
    <property type="project" value="UniProtKB-ARBA"/>
</dbReference>
<dbReference type="GO" id="GO:0005524">
    <property type="term" value="F:ATP binding"/>
    <property type="evidence" value="ECO:0007669"/>
    <property type="project" value="UniProtKB-UniRule"/>
</dbReference>
<dbReference type="PANTHER" id="PTHR22594">
    <property type="entry name" value="ASPARTYL/LYSYL-TRNA SYNTHETASE"/>
    <property type="match status" value="1"/>
</dbReference>
<dbReference type="GO" id="GO:0005737">
    <property type="term" value="C:cytoplasm"/>
    <property type="evidence" value="ECO:0007669"/>
    <property type="project" value="UniProtKB-SubCell"/>
</dbReference>
<evidence type="ECO:0000256" key="1">
    <source>
        <dbReference type="ARBA" id="ARBA00008226"/>
    </source>
</evidence>
<evidence type="ECO:0000256" key="2">
    <source>
        <dbReference type="ARBA" id="ARBA00022598"/>
    </source>
</evidence>
<evidence type="ECO:0000313" key="10">
    <source>
        <dbReference type="EMBL" id="OBR90810.1"/>
    </source>
</evidence>
<dbReference type="Pfam" id="PF01336">
    <property type="entry name" value="tRNA_anti-codon"/>
    <property type="match status" value="1"/>
</dbReference>
<dbReference type="PATRIC" id="fig|1705578.3.peg.770"/>
<dbReference type="PROSITE" id="PS50862">
    <property type="entry name" value="AA_TRNA_LIGASE_II"/>
    <property type="match status" value="1"/>
</dbReference>
<dbReference type="Proteomes" id="UP000093694">
    <property type="component" value="Unassembled WGS sequence"/>
</dbReference>
<comment type="subunit">
    <text evidence="7">Homodimer.</text>
</comment>
<dbReference type="Gene3D" id="3.30.930.10">
    <property type="entry name" value="Bira Bifunctional Protein, Domain 2"/>
    <property type="match status" value="1"/>
</dbReference>
<gene>
    <name evidence="9" type="primary">asnS_1</name>
    <name evidence="7" type="synonym">asnS</name>
    <name evidence="10" type="synonym">asnS_2</name>
    <name evidence="10" type="ORF">CLCOS_37850</name>
    <name evidence="9" type="ORF">WX73_00385</name>
</gene>
<keyword evidence="5 7" id="KW-0648">Protein biosynthesis</keyword>
<dbReference type="EMBL" id="LITQ01000015">
    <property type="protein sequence ID" value="OAA93067.1"/>
    <property type="molecule type" value="Genomic_DNA"/>
</dbReference>
<evidence type="ECO:0000313" key="12">
    <source>
        <dbReference type="Proteomes" id="UP000093694"/>
    </source>
</evidence>
<comment type="similarity">
    <text evidence="1 7">Belongs to the class-II aminoacyl-tRNA synthetase family.</text>
</comment>
<keyword evidence="3 7" id="KW-0547">Nucleotide-binding</keyword>
<dbReference type="InterPro" id="IPR004522">
    <property type="entry name" value="Asn-tRNA-ligase"/>
</dbReference>
<keyword evidence="6 7" id="KW-0030">Aminoacyl-tRNA synthetase</keyword>
<protein>
    <recommendedName>
        <fullName evidence="7">Asparagine--tRNA ligase</fullName>
        <ecNumber evidence="7">6.1.1.22</ecNumber>
    </recommendedName>
    <alternativeName>
        <fullName evidence="7">Asparaginyl-tRNA synthetase</fullName>
        <shortName evidence="7">AsnRS</shortName>
    </alternativeName>
</protein>
<dbReference type="Gene3D" id="2.40.50.140">
    <property type="entry name" value="Nucleic acid-binding proteins"/>
    <property type="match status" value="1"/>
</dbReference>
<evidence type="ECO:0000313" key="11">
    <source>
        <dbReference type="Proteomes" id="UP000077384"/>
    </source>
</evidence>
<comment type="caution">
    <text evidence="9">The sequence shown here is derived from an EMBL/GenBank/DDBJ whole genome shotgun (WGS) entry which is preliminary data.</text>
</comment>
<dbReference type="InterPro" id="IPR045864">
    <property type="entry name" value="aa-tRNA-synth_II/BPL/LPL"/>
</dbReference>
<keyword evidence="2 7" id="KW-0436">Ligase</keyword>
<evidence type="ECO:0000256" key="6">
    <source>
        <dbReference type="ARBA" id="ARBA00023146"/>
    </source>
</evidence>
<dbReference type="AlphaFoldDB" id="A0A166T1H3"/>
<evidence type="ECO:0000256" key="7">
    <source>
        <dbReference type="HAMAP-Rule" id="MF_00534"/>
    </source>
</evidence>
<evidence type="ECO:0000313" key="9">
    <source>
        <dbReference type="EMBL" id="OAA93067.1"/>
    </source>
</evidence>
<keyword evidence="7" id="KW-0963">Cytoplasm</keyword>
<sequence>METTLIRSLYRETEKFVNKDIKISGWIRTLRDSKSFGFIELNDGSFFKNIQIVFDEKLPNFKELTKLAISSSLSIEGTLVLTPNAKQPFEIQAKEITLEGNSSSDYPLQKKRHTLEYLRTIAHLRSRSNTFSAVFRVRSIAAYAVHKFFQERGFVYANTPLITGSDCEGAGEMFKVTSMDLNNIPKKEDGSVDYSKDFFGKETNLTVSGQLSAETMALAFRNVYTFGPTFRAEDSNTARHAAEFWMIEPEMAFAELKDYMDVAEELVKYVINYVLENAPEEMAFFNSFIDKTLFSRLDNVANSEFGRITYTEAVDILKKSGASFEYPVEWGIDLQTEHERYLTEKVFKKPIFVTDYPKAIKAFYMRENEDGKTVAAADLLVPGVGEIIGGSQREERYKVLEKRIEELGLNKKDYWWYLELRKYGETKHSGFGLGFERILMYITGMSNIRDVIPFPRTTGSAEF</sequence>
<keyword evidence="4 7" id="KW-0067">ATP-binding</keyword>
<dbReference type="InterPro" id="IPR006195">
    <property type="entry name" value="aa-tRNA-synth_II"/>
</dbReference>
<dbReference type="InterPro" id="IPR004364">
    <property type="entry name" value="Aa-tRNA-synt_II"/>
</dbReference>
<dbReference type="CDD" id="cd04318">
    <property type="entry name" value="EcAsnRS_like_N"/>
    <property type="match status" value="1"/>
</dbReference>
<dbReference type="Proteomes" id="UP000077384">
    <property type="component" value="Unassembled WGS sequence"/>
</dbReference>
<dbReference type="GO" id="GO:0004816">
    <property type="term" value="F:asparagine-tRNA ligase activity"/>
    <property type="evidence" value="ECO:0007669"/>
    <property type="project" value="UniProtKB-UniRule"/>
</dbReference>
<dbReference type="RefSeq" id="WP_013240774.1">
    <property type="nucleotide sequence ID" value="NZ_LITQ01000015.1"/>
</dbReference>
<proteinExistence type="inferred from homology"/>
<dbReference type="InterPro" id="IPR012340">
    <property type="entry name" value="NA-bd_OB-fold"/>
</dbReference>
<comment type="subcellular location">
    <subcellularLocation>
        <location evidence="7">Cytoplasm</location>
    </subcellularLocation>
</comment>
<dbReference type="FunFam" id="3.30.930.10:FF:000016">
    <property type="entry name" value="Asparagine--tRNA ligase"/>
    <property type="match status" value="1"/>
</dbReference>
<name>A0A166T1H3_9CLOT</name>
<evidence type="ECO:0000256" key="5">
    <source>
        <dbReference type="ARBA" id="ARBA00022917"/>
    </source>
</evidence>
<dbReference type="InterPro" id="IPR002312">
    <property type="entry name" value="Asp/Asn-tRNA-synth_IIb"/>
</dbReference>
<dbReference type="SUPFAM" id="SSF55681">
    <property type="entry name" value="Class II aaRS and biotin synthetases"/>
    <property type="match status" value="1"/>
</dbReference>